<dbReference type="Pfam" id="PF00004">
    <property type="entry name" value="AAA"/>
    <property type="match status" value="1"/>
</dbReference>
<dbReference type="eggNOG" id="COG1066">
    <property type="taxonomic scope" value="Bacteria"/>
</dbReference>
<dbReference type="EMBL" id="AMZN01000082">
    <property type="protein sequence ID" value="ELR69194.1"/>
    <property type="molecule type" value="Genomic_DNA"/>
</dbReference>
<dbReference type="GO" id="GO:0005524">
    <property type="term" value="F:ATP binding"/>
    <property type="evidence" value="ECO:0007669"/>
    <property type="project" value="InterPro"/>
</dbReference>
<gene>
    <name evidence="2" type="ORF">C900_05390</name>
</gene>
<dbReference type="InterPro" id="IPR027417">
    <property type="entry name" value="P-loop_NTPase"/>
</dbReference>
<dbReference type="Gene3D" id="3.40.50.300">
    <property type="entry name" value="P-loop containing nucleotide triphosphate hydrolases"/>
    <property type="match status" value="1"/>
</dbReference>
<sequence length="199" mass="23410">MSWKFNELELPQEWAEHLGTVCENFRMLIEGPSGHGKTEYVMRLAKMLCKHYGKVNFNSVEQGKSSTFQIAYKRNKMYEIRAGKFILAEKSQRTFEPYFKKVQKPNSGRVLIIDSLDYMKLTFDQFQQLHERFPKKCIIIVCWNDPMDAAAKKIKYCCDIKVQVKDFRAQIRSRFGGNKPFVIWDQRSRSNGQLQMSLS</sequence>
<dbReference type="AlphaFoldDB" id="L8JNV9"/>
<accession>L8JNV9</accession>
<evidence type="ECO:0000259" key="1">
    <source>
        <dbReference type="Pfam" id="PF00004"/>
    </source>
</evidence>
<dbReference type="Proteomes" id="UP000011135">
    <property type="component" value="Unassembled WGS sequence"/>
</dbReference>
<keyword evidence="3" id="KW-1185">Reference proteome</keyword>
<dbReference type="InterPro" id="IPR003959">
    <property type="entry name" value="ATPase_AAA_core"/>
</dbReference>
<dbReference type="CDD" id="cd00009">
    <property type="entry name" value="AAA"/>
    <property type="match status" value="1"/>
</dbReference>
<reference evidence="2 3" key="1">
    <citation type="submission" date="2012-12" db="EMBL/GenBank/DDBJ databases">
        <title>Genome assembly of Fulvivirga imtechensis AK7.</title>
        <authorList>
            <person name="Nupur N."/>
            <person name="Khatri I."/>
            <person name="Kumar R."/>
            <person name="Subramanian S."/>
            <person name="Pinnaka A."/>
        </authorList>
    </citation>
    <scope>NUCLEOTIDE SEQUENCE [LARGE SCALE GENOMIC DNA]</scope>
    <source>
        <strain evidence="2 3">AK7</strain>
    </source>
</reference>
<evidence type="ECO:0000313" key="3">
    <source>
        <dbReference type="Proteomes" id="UP000011135"/>
    </source>
</evidence>
<comment type="caution">
    <text evidence="2">The sequence shown here is derived from an EMBL/GenBank/DDBJ whole genome shotgun (WGS) entry which is preliminary data.</text>
</comment>
<dbReference type="STRING" id="1237149.C900_05390"/>
<protein>
    <recommendedName>
        <fullName evidence="1">ATPase AAA-type core domain-containing protein</fullName>
    </recommendedName>
</protein>
<organism evidence="2 3">
    <name type="scientific">Fulvivirga imtechensis AK7</name>
    <dbReference type="NCBI Taxonomy" id="1237149"/>
    <lineage>
        <taxon>Bacteria</taxon>
        <taxon>Pseudomonadati</taxon>
        <taxon>Bacteroidota</taxon>
        <taxon>Cytophagia</taxon>
        <taxon>Cytophagales</taxon>
        <taxon>Fulvivirgaceae</taxon>
        <taxon>Fulvivirga</taxon>
    </lineage>
</organism>
<feature type="domain" description="ATPase AAA-type core" evidence="1">
    <location>
        <begin position="27"/>
        <end position="163"/>
    </location>
</feature>
<dbReference type="GO" id="GO:0016887">
    <property type="term" value="F:ATP hydrolysis activity"/>
    <property type="evidence" value="ECO:0007669"/>
    <property type="project" value="InterPro"/>
</dbReference>
<evidence type="ECO:0000313" key="2">
    <source>
        <dbReference type="EMBL" id="ELR69194.1"/>
    </source>
</evidence>
<dbReference type="SUPFAM" id="SSF52540">
    <property type="entry name" value="P-loop containing nucleoside triphosphate hydrolases"/>
    <property type="match status" value="1"/>
</dbReference>
<name>L8JNV9_9BACT</name>
<proteinExistence type="predicted"/>